<comment type="caution">
    <text evidence="1">The sequence shown here is derived from an EMBL/GenBank/DDBJ whole genome shotgun (WGS) entry which is preliminary data.</text>
</comment>
<evidence type="ECO:0000313" key="2">
    <source>
        <dbReference type="Proteomes" id="UP001610446"/>
    </source>
</evidence>
<sequence>MADKVPFEIVSQIAEYVLLHEDYASLKLSASVSRTWKAAFEPLIYGSLHFYCTVLPGGTQQSSLAIIDRWTSGAAGVSRRRIVHQLKCTIQIEYYPAGDDVTDRNISVVQKANDNGYKSAVAALFEVLKTWDESCRVALQLCVEYSYTPAQPKPKYSTLGTCITADAGVMPPNITIPDVQCISKLDLGTDQSPRDQLYSVSMASQIAIAQHCTRLNELHVAFLNEDLWETPESHYDKQRRAFAKGLRNLSPSLRTFHLWEDDGKSSGLWRSLLGEEDPLATNMGLMSLHLRQLQLYRARPPLDFLFPLDTSGKPIHSSRHWPNLEVFENNQSPFLTRAGEWELIYAGMLNRSTSPPPATRENFHRAFIFSGHAARQMPRLATFDFTTGSGSFSGKYSIFKFSNDQTTRTVTATWISTTGYKPDERVAKAWGFQLSDMTMTYDGASATSKIELSPWPPAPI</sequence>
<evidence type="ECO:0000313" key="1">
    <source>
        <dbReference type="EMBL" id="KAL2846877.1"/>
    </source>
</evidence>
<dbReference type="Proteomes" id="UP001610446">
    <property type="component" value="Unassembled WGS sequence"/>
</dbReference>
<proteinExistence type="predicted"/>
<keyword evidence="2" id="KW-1185">Reference proteome</keyword>
<name>A0ABR4K3H7_9EURO</name>
<protein>
    <recommendedName>
        <fullName evidence="3">F-box domain-containing protein</fullName>
    </recommendedName>
</protein>
<dbReference type="EMBL" id="JBFXLU010000060">
    <property type="protein sequence ID" value="KAL2846877.1"/>
    <property type="molecule type" value="Genomic_DNA"/>
</dbReference>
<gene>
    <name evidence="1" type="ORF">BJY01DRAFT_247068</name>
</gene>
<evidence type="ECO:0008006" key="3">
    <source>
        <dbReference type="Google" id="ProtNLM"/>
    </source>
</evidence>
<organism evidence="1 2">
    <name type="scientific">Aspergillus pseudoustus</name>
    <dbReference type="NCBI Taxonomy" id="1810923"/>
    <lineage>
        <taxon>Eukaryota</taxon>
        <taxon>Fungi</taxon>
        <taxon>Dikarya</taxon>
        <taxon>Ascomycota</taxon>
        <taxon>Pezizomycotina</taxon>
        <taxon>Eurotiomycetes</taxon>
        <taxon>Eurotiomycetidae</taxon>
        <taxon>Eurotiales</taxon>
        <taxon>Aspergillaceae</taxon>
        <taxon>Aspergillus</taxon>
        <taxon>Aspergillus subgen. Nidulantes</taxon>
    </lineage>
</organism>
<accession>A0ABR4K3H7</accession>
<reference evidence="1 2" key="1">
    <citation type="submission" date="2024-07" db="EMBL/GenBank/DDBJ databases">
        <title>Section-level genome sequencing and comparative genomics of Aspergillus sections Usti and Cavernicolus.</title>
        <authorList>
            <consortium name="Lawrence Berkeley National Laboratory"/>
            <person name="Nybo J.L."/>
            <person name="Vesth T.C."/>
            <person name="Theobald S."/>
            <person name="Frisvad J.C."/>
            <person name="Larsen T.O."/>
            <person name="Kjaerboelling I."/>
            <person name="Rothschild-Mancinelli K."/>
            <person name="Lyhne E.K."/>
            <person name="Kogle M.E."/>
            <person name="Barry K."/>
            <person name="Clum A."/>
            <person name="Na H."/>
            <person name="Ledsgaard L."/>
            <person name="Lin J."/>
            <person name="Lipzen A."/>
            <person name="Kuo A."/>
            <person name="Riley R."/>
            <person name="Mondo S."/>
            <person name="Labutti K."/>
            <person name="Haridas S."/>
            <person name="Pangalinan J."/>
            <person name="Salamov A.A."/>
            <person name="Simmons B.A."/>
            <person name="Magnuson J.K."/>
            <person name="Chen J."/>
            <person name="Drula E."/>
            <person name="Henrissat B."/>
            <person name="Wiebenga A."/>
            <person name="Lubbers R.J."/>
            <person name="Gomes A.C."/>
            <person name="Makela M.R."/>
            <person name="Stajich J."/>
            <person name="Grigoriev I.V."/>
            <person name="Mortensen U.H."/>
            <person name="De Vries R.P."/>
            <person name="Baker S.E."/>
            <person name="Andersen M.R."/>
        </authorList>
    </citation>
    <scope>NUCLEOTIDE SEQUENCE [LARGE SCALE GENOMIC DNA]</scope>
    <source>
        <strain evidence="1 2">CBS 123904</strain>
    </source>
</reference>